<dbReference type="RefSeq" id="WP_166103021.1">
    <property type="nucleotide sequence ID" value="NZ_CP096255.1"/>
</dbReference>
<organism evidence="1 2">
    <name type="scientific">Bradyrhizobium barranii subsp. apii</name>
    <dbReference type="NCBI Taxonomy" id="2819348"/>
    <lineage>
        <taxon>Bacteria</taxon>
        <taxon>Pseudomonadati</taxon>
        <taxon>Pseudomonadota</taxon>
        <taxon>Alphaproteobacteria</taxon>
        <taxon>Hyphomicrobiales</taxon>
        <taxon>Nitrobacteraceae</taxon>
        <taxon>Bradyrhizobium</taxon>
        <taxon>Bradyrhizobium barranii</taxon>
    </lineage>
</organism>
<reference evidence="1" key="1">
    <citation type="journal article" date="2017" name="Syst. Appl. Microbiol.">
        <title>Soybeans inoculated with root zone soils of Canadian native legumes harbour diverse and novel Bradyrhizobium spp. that possess agricultural potential.</title>
        <authorList>
            <person name="Bromfield E.S.P."/>
            <person name="Cloutier S."/>
            <person name="Tambong J.T."/>
            <person name="Tran Thi T.V."/>
        </authorList>
    </citation>
    <scope>NUCLEOTIDE SEQUENCE</scope>
    <source>
        <strain evidence="1">1S5</strain>
    </source>
</reference>
<gene>
    <name evidence="1" type="ORF">HAP41_0000009845</name>
</gene>
<dbReference type="Proteomes" id="UP000551709">
    <property type="component" value="Chromosome"/>
</dbReference>
<sequence>MVQKERPGAKESLSDGHFVGIFMVRQTSEKEAGDYRIVWRLDNYASLDTFQTATQPAGPLHQLLTELGSFSDRGANWSQIMMQDMENVVSGLFYD</sequence>
<evidence type="ECO:0000313" key="1">
    <source>
        <dbReference type="EMBL" id="UPT89239.1"/>
    </source>
</evidence>
<dbReference type="EMBL" id="CP096255">
    <property type="protein sequence ID" value="UPT89239.1"/>
    <property type="molecule type" value="Genomic_DNA"/>
</dbReference>
<dbReference type="AlphaFoldDB" id="A0A8T5VL58"/>
<proteinExistence type="predicted"/>
<name>A0A8T5VL58_9BRAD</name>
<reference evidence="1" key="2">
    <citation type="submission" date="2022-04" db="EMBL/GenBank/DDBJ databases">
        <authorList>
            <person name="Bromfield E.S.P."/>
            <person name="Cloutier S."/>
        </authorList>
    </citation>
    <scope>NUCLEOTIDE SEQUENCE</scope>
    <source>
        <strain evidence="1">1S5</strain>
    </source>
</reference>
<evidence type="ECO:0000313" key="2">
    <source>
        <dbReference type="Proteomes" id="UP000551709"/>
    </source>
</evidence>
<accession>A0A8T5VL58</accession>
<protein>
    <submittedName>
        <fullName evidence="1">Uncharacterized protein</fullName>
    </submittedName>
</protein>